<evidence type="ECO:0000256" key="5">
    <source>
        <dbReference type="SAM" id="Phobius"/>
    </source>
</evidence>
<feature type="transmembrane region" description="Helical" evidence="5">
    <location>
        <begin position="169"/>
        <end position="190"/>
    </location>
</feature>
<feature type="transmembrane region" description="Helical" evidence="5">
    <location>
        <begin position="62"/>
        <end position="80"/>
    </location>
</feature>
<evidence type="ECO:0000259" key="6">
    <source>
        <dbReference type="PROSITE" id="PS50109"/>
    </source>
</evidence>
<dbReference type="GO" id="GO:0042802">
    <property type="term" value="F:identical protein binding"/>
    <property type="evidence" value="ECO:0007669"/>
    <property type="project" value="TreeGrafter"/>
</dbReference>
<evidence type="ECO:0000313" key="7">
    <source>
        <dbReference type="EMBL" id="BBB93432.1"/>
    </source>
</evidence>
<evidence type="ECO:0000256" key="1">
    <source>
        <dbReference type="ARBA" id="ARBA00022553"/>
    </source>
</evidence>
<dbReference type="SUPFAM" id="SSF55890">
    <property type="entry name" value="Sporulation response regulatory protein Spo0B"/>
    <property type="match status" value="1"/>
</dbReference>
<dbReference type="GO" id="GO:0000155">
    <property type="term" value="F:phosphorelay sensor kinase activity"/>
    <property type="evidence" value="ECO:0007669"/>
    <property type="project" value="InterPro"/>
</dbReference>
<sequence>MLPFDFNFAIILFYSLPEAMVLAWLCLSLMGLRPGFRQILLIGCLQAAFCAVYLPVVNNLVSVPLSIHTVIYIMIFWGIIRRVMRLSYKHSIAAVMLGFSIYSGIGAVTNLLFSLVSGHSYSWVSQSNWRWLPYFFAKLMINILVIFLVRRFNIRLADIWDANGNNRFLWIAALLSIQGILINFGWWRYFSQYKEYFSAAYFYFYVAVVTIILPIMIIVVIRQFVTLTKSEIDFRIQLDTLRHVKELLQTMRVQRHDFTHELQVVYGLLEVREFQEARDYLKKSVNEVAAASELVKTDNLGVTALLYTKTGLAEARKIDLQVKVDTNLRKLPLEARDINLILGNLIDNAMDAVAELPAAVRKVEVNVREELEGHVVEVKNYGPPIPPAIVTEIFKPGFSTKGEGRGMGLYSIQRLVHKYKGNVRVTSGNNCTCFQVVIP</sequence>
<evidence type="ECO:0000313" key="8">
    <source>
        <dbReference type="Proteomes" id="UP000276437"/>
    </source>
</evidence>
<dbReference type="PANTHER" id="PTHR40448:SF1">
    <property type="entry name" value="TWO-COMPONENT SENSOR HISTIDINE KINASE"/>
    <property type="match status" value="1"/>
</dbReference>
<keyword evidence="1" id="KW-0597">Phosphoprotein</keyword>
<dbReference type="InterPro" id="IPR005467">
    <property type="entry name" value="His_kinase_dom"/>
</dbReference>
<dbReference type="InterPro" id="IPR039506">
    <property type="entry name" value="SPOB_a"/>
</dbReference>
<feature type="transmembrane region" description="Helical" evidence="5">
    <location>
        <begin position="39"/>
        <end position="56"/>
    </location>
</feature>
<feature type="transmembrane region" description="Helical" evidence="5">
    <location>
        <begin position="202"/>
        <end position="225"/>
    </location>
</feature>
<organism evidence="7 8">
    <name type="scientific">Methylomusa anaerophila</name>
    <dbReference type="NCBI Taxonomy" id="1930071"/>
    <lineage>
        <taxon>Bacteria</taxon>
        <taxon>Bacillati</taxon>
        <taxon>Bacillota</taxon>
        <taxon>Negativicutes</taxon>
        <taxon>Selenomonadales</taxon>
        <taxon>Sporomusaceae</taxon>
        <taxon>Methylomusa</taxon>
    </lineage>
</organism>
<dbReference type="Gene3D" id="1.10.287.130">
    <property type="match status" value="1"/>
</dbReference>
<dbReference type="AlphaFoldDB" id="A0A348AQT4"/>
<dbReference type="SUPFAM" id="SSF55874">
    <property type="entry name" value="ATPase domain of HSP90 chaperone/DNA topoisomerase II/histidine kinase"/>
    <property type="match status" value="1"/>
</dbReference>
<keyword evidence="5" id="KW-0812">Transmembrane</keyword>
<evidence type="ECO:0000256" key="3">
    <source>
        <dbReference type="ARBA" id="ARBA00022777"/>
    </source>
</evidence>
<dbReference type="SMART" id="SM00387">
    <property type="entry name" value="HATPase_c"/>
    <property type="match status" value="1"/>
</dbReference>
<keyword evidence="3" id="KW-0418">Kinase</keyword>
<dbReference type="InterPro" id="IPR016120">
    <property type="entry name" value="Sig_transdc_His_kin_SpoOB"/>
</dbReference>
<feature type="transmembrane region" description="Helical" evidence="5">
    <location>
        <begin position="131"/>
        <end position="149"/>
    </location>
</feature>
<keyword evidence="5" id="KW-0472">Membrane</keyword>
<keyword evidence="2 7" id="KW-0808">Transferase</keyword>
<dbReference type="Proteomes" id="UP000276437">
    <property type="component" value="Chromosome"/>
</dbReference>
<dbReference type="Pfam" id="PF14689">
    <property type="entry name" value="SPOB_a"/>
    <property type="match status" value="1"/>
</dbReference>
<name>A0A348AQT4_9FIRM</name>
<reference evidence="7 8" key="1">
    <citation type="journal article" date="2018" name="Int. J. Syst. Evol. Microbiol.">
        <title>Methylomusa anaerophila gen. nov., sp. nov., an anaerobic methanol-utilizing bacterium isolated from a microbial fuel cell.</title>
        <authorList>
            <person name="Amano N."/>
            <person name="Yamamuro A."/>
            <person name="Miyahara M."/>
            <person name="Kouzuma A."/>
            <person name="Abe T."/>
            <person name="Watanabe K."/>
        </authorList>
    </citation>
    <scope>NUCLEOTIDE SEQUENCE [LARGE SCALE GENOMIC DNA]</scope>
    <source>
        <strain evidence="7 8">MMFC1</strain>
    </source>
</reference>
<evidence type="ECO:0000256" key="2">
    <source>
        <dbReference type="ARBA" id="ARBA00022679"/>
    </source>
</evidence>
<keyword evidence="5" id="KW-1133">Transmembrane helix</keyword>
<dbReference type="InterPro" id="IPR003594">
    <property type="entry name" value="HATPase_dom"/>
</dbReference>
<dbReference type="EC" id="2.7.13.3" evidence="7"/>
<dbReference type="RefSeq" id="WP_232035579.1">
    <property type="nucleotide sequence ID" value="NZ_AP018449.1"/>
</dbReference>
<dbReference type="PANTHER" id="PTHR40448">
    <property type="entry name" value="TWO-COMPONENT SENSOR HISTIDINE KINASE"/>
    <property type="match status" value="1"/>
</dbReference>
<feature type="domain" description="Histidine kinase" evidence="6">
    <location>
        <begin position="312"/>
        <end position="439"/>
    </location>
</feature>
<feature type="transmembrane region" description="Helical" evidence="5">
    <location>
        <begin position="6"/>
        <end position="27"/>
    </location>
</feature>
<gene>
    <name evidence="7" type="primary">citS_2</name>
    <name evidence="7" type="ORF">MAMMFC1_04149</name>
</gene>
<evidence type="ECO:0000256" key="4">
    <source>
        <dbReference type="ARBA" id="ARBA00023012"/>
    </source>
</evidence>
<dbReference type="InterPro" id="IPR036890">
    <property type="entry name" value="HATPase_C_sf"/>
</dbReference>
<keyword evidence="4" id="KW-0902">Two-component regulatory system</keyword>
<accession>A0A348AQT4</accession>
<protein>
    <submittedName>
        <fullName evidence="7">Sensor protein CitS</fullName>
        <ecNumber evidence="7">2.7.13.3</ecNumber>
    </submittedName>
</protein>
<proteinExistence type="predicted"/>
<feature type="transmembrane region" description="Helical" evidence="5">
    <location>
        <begin position="92"/>
        <end position="116"/>
    </location>
</feature>
<dbReference type="EMBL" id="AP018449">
    <property type="protein sequence ID" value="BBB93432.1"/>
    <property type="molecule type" value="Genomic_DNA"/>
</dbReference>
<keyword evidence="8" id="KW-1185">Reference proteome</keyword>
<dbReference type="KEGG" id="mana:MAMMFC1_04149"/>
<dbReference type="Pfam" id="PF02518">
    <property type="entry name" value="HATPase_c"/>
    <property type="match status" value="1"/>
</dbReference>
<dbReference type="Gene3D" id="3.30.565.10">
    <property type="entry name" value="Histidine kinase-like ATPase, C-terminal domain"/>
    <property type="match status" value="1"/>
</dbReference>
<dbReference type="PROSITE" id="PS50109">
    <property type="entry name" value="HIS_KIN"/>
    <property type="match status" value="1"/>
</dbReference>